<reference evidence="2 3" key="1">
    <citation type="submission" date="2014-09" db="EMBL/GenBank/DDBJ databases">
        <title>Whole Genome Shotgun of Flavobacterium aquatile LMG 4008.</title>
        <authorList>
            <person name="Gale A.N."/>
            <person name="Pipes S.E."/>
            <person name="Newman J.D."/>
        </authorList>
    </citation>
    <scope>NUCLEOTIDE SEQUENCE [LARGE SCALE GENOMIC DNA]</scope>
    <source>
        <strain evidence="2 3">LMG 4008</strain>
    </source>
</reference>
<keyword evidence="3" id="KW-1185">Reference proteome</keyword>
<comment type="caution">
    <text evidence="2">The sequence shown here is derived from an EMBL/GenBank/DDBJ whole genome shotgun (WGS) entry which is preliminary data.</text>
</comment>
<feature type="signal peptide" evidence="1">
    <location>
        <begin position="1"/>
        <end position="20"/>
    </location>
</feature>
<evidence type="ECO:0000256" key="1">
    <source>
        <dbReference type="SAM" id="SignalP"/>
    </source>
</evidence>
<evidence type="ECO:0000313" key="2">
    <source>
        <dbReference type="EMBL" id="KGD67577.1"/>
    </source>
</evidence>
<dbReference type="Proteomes" id="UP000029554">
    <property type="component" value="Unassembled WGS sequence"/>
</dbReference>
<evidence type="ECO:0000313" key="3">
    <source>
        <dbReference type="Proteomes" id="UP000029554"/>
    </source>
</evidence>
<keyword evidence="1" id="KW-0732">Signal</keyword>
<dbReference type="OrthoDB" id="9831502at2"/>
<dbReference type="PROSITE" id="PS51257">
    <property type="entry name" value="PROKAR_LIPOPROTEIN"/>
    <property type="match status" value="1"/>
</dbReference>
<name>A0A095SSR6_9FLAO</name>
<dbReference type="RefSeq" id="WP_035126898.1">
    <property type="nucleotide sequence ID" value="NZ_JRHH01000004.1"/>
</dbReference>
<dbReference type="AlphaFoldDB" id="A0A095SSR6"/>
<dbReference type="EMBL" id="JRHH01000004">
    <property type="protein sequence ID" value="KGD67577.1"/>
    <property type="molecule type" value="Genomic_DNA"/>
</dbReference>
<dbReference type="STRING" id="1453498.LG45_10580"/>
<gene>
    <name evidence="2" type="ORF">LG45_10580</name>
</gene>
<accession>A0A095SSR6</accession>
<proteinExistence type="predicted"/>
<evidence type="ECO:0008006" key="4">
    <source>
        <dbReference type="Google" id="ProtNLM"/>
    </source>
</evidence>
<sequence length="353" mass="39418">MKNILLLLTCIFLLSGCASALKVEVQIADRDKIIEKDKTFIKEKNYESSIEGLQKFIKDWPSEDVLKSVFSFTSRKMGAPLDENVKNAYTNVLSNKIAEIEKLKDDAIASYQSNNLELTEINLNTATFKIEDLKNLLISYNVLIPSNVVENEDIKKIATTITSTKETIESGTERTRFPILGDELASFIAQKEQDKIWKSVFNKTVSGNFLGNSDIAMILRSNPPEREMRSGDYNNNFTIKGVRNDAADASNALITGLTQTLNFIANTQGIPTNITTPSVDNPVPVENPLIVGITADTRKLALKKEKLKNYRKMLIDKILLENVSSGTTDAEIQASAKRISDYWEALKTELNKP</sequence>
<feature type="chain" id="PRO_5001911235" description="Lipoprotein" evidence="1">
    <location>
        <begin position="21"/>
        <end position="353"/>
    </location>
</feature>
<organism evidence="2 3">
    <name type="scientific">Flavobacterium aquatile LMG 4008 = ATCC 11947</name>
    <dbReference type="NCBI Taxonomy" id="1453498"/>
    <lineage>
        <taxon>Bacteria</taxon>
        <taxon>Pseudomonadati</taxon>
        <taxon>Bacteroidota</taxon>
        <taxon>Flavobacteriia</taxon>
        <taxon>Flavobacteriales</taxon>
        <taxon>Flavobacteriaceae</taxon>
        <taxon>Flavobacterium</taxon>
    </lineage>
</organism>
<protein>
    <recommendedName>
        <fullName evidence="4">Lipoprotein</fullName>
    </recommendedName>
</protein>